<dbReference type="EC" id="3.1.1.3" evidence="1"/>
<evidence type="ECO:0000259" key="6">
    <source>
        <dbReference type="PROSITE" id="PS51635"/>
    </source>
</evidence>
<feature type="region of interest" description="Disordered" evidence="5">
    <location>
        <begin position="587"/>
        <end position="631"/>
    </location>
</feature>
<evidence type="ECO:0000256" key="4">
    <source>
        <dbReference type="PROSITE-ProRule" id="PRU01161"/>
    </source>
</evidence>
<dbReference type="CTD" id="39611"/>
<evidence type="ECO:0000256" key="1">
    <source>
        <dbReference type="ARBA" id="ARBA00013279"/>
    </source>
</evidence>
<feature type="short sequence motif" description="DGA/G" evidence="4">
    <location>
        <begin position="157"/>
        <end position="159"/>
    </location>
</feature>
<evidence type="ECO:0000256" key="5">
    <source>
        <dbReference type="SAM" id="MobiDB-lite"/>
    </source>
</evidence>
<keyword evidence="4" id="KW-0442">Lipid degradation</keyword>
<dbReference type="InterPro" id="IPR033562">
    <property type="entry name" value="PLPL"/>
</dbReference>
<dbReference type="GO" id="GO:0005737">
    <property type="term" value="C:cytoplasm"/>
    <property type="evidence" value="ECO:0007669"/>
    <property type="project" value="TreeGrafter"/>
</dbReference>
<proteinExistence type="predicted"/>
<feature type="active site" description="Proton acceptor" evidence="4">
    <location>
        <position position="157"/>
    </location>
</feature>
<dbReference type="OrthoDB" id="197155at2759"/>
<dbReference type="FunFam" id="3.40.1090.10:FF:000003">
    <property type="entry name" value="Patatin-like phospholipase domain-containing protein 2"/>
    <property type="match status" value="1"/>
</dbReference>
<keyword evidence="3 4" id="KW-0443">Lipid metabolism</keyword>
<feature type="active site" description="Nucleophile" evidence="4">
    <location>
        <position position="38"/>
    </location>
</feature>
<dbReference type="AlphaFoldDB" id="A0A6J0C4C2"/>
<evidence type="ECO:0000313" key="7">
    <source>
        <dbReference type="Proteomes" id="UP000829291"/>
    </source>
</evidence>
<gene>
    <name evidence="8" type="primary">LOC107225429</name>
</gene>
<feature type="short sequence motif" description="GXGXXG" evidence="4">
    <location>
        <begin position="7"/>
        <end position="12"/>
    </location>
</feature>
<evidence type="ECO:0000256" key="2">
    <source>
        <dbReference type="ARBA" id="ARBA00022801"/>
    </source>
</evidence>
<evidence type="ECO:0000313" key="8">
    <source>
        <dbReference type="RefSeq" id="XP_015521382.1"/>
    </source>
</evidence>
<dbReference type="InParanoid" id="A0A6J0C4C2"/>
<dbReference type="PANTHER" id="PTHR12406:SF41">
    <property type="entry name" value="BRUMMER, ISOFORM B-RELATED"/>
    <property type="match status" value="1"/>
</dbReference>
<protein>
    <recommendedName>
        <fullName evidence="1">triacylglycerol lipase</fullName>
        <ecNumber evidence="1">3.1.1.3</ecNumber>
    </recommendedName>
</protein>
<dbReference type="Pfam" id="PF01734">
    <property type="entry name" value="Patatin"/>
    <property type="match status" value="1"/>
</dbReference>
<dbReference type="GeneID" id="107225429"/>
<name>A0A6J0C4C2_NEOLC</name>
<dbReference type="GO" id="GO:0019433">
    <property type="term" value="P:triglyceride catabolic process"/>
    <property type="evidence" value="ECO:0007669"/>
    <property type="project" value="TreeGrafter"/>
</dbReference>
<dbReference type="KEGG" id="nlo:107225429"/>
<dbReference type="Proteomes" id="UP000829291">
    <property type="component" value="Chromosome 6"/>
</dbReference>
<dbReference type="GO" id="GO:0016020">
    <property type="term" value="C:membrane"/>
    <property type="evidence" value="ECO:0007669"/>
    <property type="project" value="TreeGrafter"/>
</dbReference>
<dbReference type="GO" id="GO:0004806">
    <property type="term" value="F:triacylglycerol lipase activity"/>
    <property type="evidence" value="ECO:0007669"/>
    <property type="project" value="UniProtKB-EC"/>
</dbReference>
<dbReference type="PANTHER" id="PTHR12406">
    <property type="entry name" value="CALCIUM-INDEPENDENT PHOSPHOLIPASE A2 IPLA2 -RELATED"/>
    <property type="match status" value="1"/>
</dbReference>
<evidence type="ECO:0000256" key="3">
    <source>
        <dbReference type="ARBA" id="ARBA00023098"/>
    </source>
</evidence>
<dbReference type="RefSeq" id="XP_015521382.1">
    <property type="nucleotide sequence ID" value="XM_015665896.2"/>
</dbReference>
<dbReference type="FunCoup" id="A0A6J0C4C2">
    <property type="interactions" value="460"/>
</dbReference>
<dbReference type="InterPro" id="IPR016035">
    <property type="entry name" value="Acyl_Trfase/lysoPLipase"/>
</dbReference>
<accession>A0A6J0C4C2</accession>
<reference evidence="8" key="1">
    <citation type="submission" date="2025-08" db="UniProtKB">
        <authorList>
            <consortium name="RefSeq"/>
        </authorList>
    </citation>
    <scope>IDENTIFICATION</scope>
    <source>
        <tissue evidence="8">Thorax and Abdomen</tissue>
    </source>
</reference>
<sequence length="631" mass="71018">MNLSFAGCGFLGIYHVGVAVCFKKYAPHLLLDKISGASAGAIAACALLLDLPLGEITSNVLRLAREARQRTLGPFSPSFNVQDILLEGLTKFLPDDAHLIVSGKLHISLTRVYDGKNVIVSQYNSKDDLLQALLASSFIPLFSGLLPPRFHGIRYMDGGFSDNLPTLDENTITVSPFCGESDICPRDVSSQLFHINFANTSIELSKQNIYRFARILFPPNPEILSNMCKQGFDDALRFLHRNNLINCTRCLAVQSTFVVSETIDEGMEYDPECSECKMHRQEALVANLPETVMTIFQDAIDSANKGLVNWLFKHRSVKLLSLLSLPYILPADVVYATFTNLVGNKVETRTLEYRVIGNILRTPQQAIVCANHLTCPSRFVLNAPKLTKNLVKMIKYFMEQISSIFPGVNVYYQPMPQTINCQLAITEYGSSIYDIEAAHPNELCKKSKTNLNLRLHYDERQPWKDYKRQSNCVVNIADSTTFDDTFENILQVTSDQEAVMVWYYMDDNNKVQVTEIYDVTDTERQAILSPDEVEANTKLQFDEWDEPTWLSDHTLAEVVTESLYTDEDQHSLEDLSDISLEDDFLDKEGSNIFSDPESEWGMGRSAVVQIEQTSSPPDSRPEVDQPSTSNL</sequence>
<dbReference type="PROSITE" id="PS51635">
    <property type="entry name" value="PNPLA"/>
    <property type="match status" value="1"/>
</dbReference>
<keyword evidence="2 4" id="KW-0378">Hydrolase</keyword>
<feature type="domain" description="PNPLA" evidence="6">
    <location>
        <begin position="3"/>
        <end position="170"/>
    </location>
</feature>
<dbReference type="GO" id="GO:0055088">
    <property type="term" value="P:lipid homeostasis"/>
    <property type="evidence" value="ECO:0007669"/>
    <property type="project" value="TreeGrafter"/>
</dbReference>
<organism evidence="8">
    <name type="scientific">Neodiprion lecontei</name>
    <name type="common">Redheaded pine sawfly</name>
    <dbReference type="NCBI Taxonomy" id="441921"/>
    <lineage>
        <taxon>Eukaryota</taxon>
        <taxon>Metazoa</taxon>
        <taxon>Ecdysozoa</taxon>
        <taxon>Arthropoda</taxon>
        <taxon>Hexapoda</taxon>
        <taxon>Insecta</taxon>
        <taxon>Pterygota</taxon>
        <taxon>Neoptera</taxon>
        <taxon>Endopterygota</taxon>
        <taxon>Hymenoptera</taxon>
        <taxon>Tenthredinoidea</taxon>
        <taxon>Diprionidae</taxon>
        <taxon>Diprioninae</taxon>
        <taxon>Neodiprion</taxon>
    </lineage>
</organism>
<dbReference type="SUPFAM" id="SSF52151">
    <property type="entry name" value="FabD/lysophospholipase-like"/>
    <property type="match status" value="1"/>
</dbReference>
<keyword evidence="7" id="KW-1185">Reference proteome</keyword>
<dbReference type="Gene3D" id="3.40.1090.10">
    <property type="entry name" value="Cytosolic phospholipase A2 catalytic domain"/>
    <property type="match status" value="2"/>
</dbReference>
<dbReference type="CDD" id="cd07218">
    <property type="entry name" value="Pat_iPLA2"/>
    <property type="match status" value="1"/>
</dbReference>
<feature type="short sequence motif" description="GXSXG" evidence="4">
    <location>
        <begin position="36"/>
        <end position="40"/>
    </location>
</feature>
<dbReference type="FunFam" id="3.40.1090.10:FF:000017">
    <property type="entry name" value="Patatin-like phospholipase domain-containing protein 2"/>
    <property type="match status" value="1"/>
</dbReference>
<dbReference type="InterPro" id="IPR002641">
    <property type="entry name" value="PNPLA_dom"/>
</dbReference>
<dbReference type="GO" id="GO:0005811">
    <property type="term" value="C:lipid droplet"/>
    <property type="evidence" value="ECO:0007669"/>
    <property type="project" value="TreeGrafter"/>
</dbReference>